<dbReference type="GO" id="GO:1902236">
    <property type="term" value="P:negative regulation of endoplasmic reticulum stress-induced intrinsic apoptotic signaling pathway"/>
    <property type="evidence" value="ECO:0007669"/>
    <property type="project" value="TreeGrafter"/>
</dbReference>
<evidence type="ECO:0000313" key="8">
    <source>
        <dbReference type="EMBL" id="KAJ3597137.1"/>
    </source>
</evidence>
<dbReference type="SMART" id="SM00213">
    <property type="entry name" value="UBQ"/>
    <property type="match status" value="1"/>
</dbReference>
<dbReference type="GO" id="GO:0030968">
    <property type="term" value="P:endoplasmic reticulum unfolded protein response"/>
    <property type="evidence" value="ECO:0007669"/>
    <property type="project" value="TreeGrafter"/>
</dbReference>
<dbReference type="GO" id="GO:1904292">
    <property type="term" value="P:regulation of ERAD pathway"/>
    <property type="evidence" value="ECO:0007669"/>
    <property type="project" value="TreeGrafter"/>
</dbReference>
<evidence type="ECO:0000256" key="2">
    <source>
        <dbReference type="ARBA" id="ARBA00022692"/>
    </source>
</evidence>
<keyword evidence="2" id="KW-0812">Transmembrane</keyword>
<evidence type="ECO:0000259" key="7">
    <source>
        <dbReference type="PROSITE" id="PS50053"/>
    </source>
</evidence>
<dbReference type="EMBL" id="JANIIK010000110">
    <property type="protein sequence ID" value="KAJ3597137.1"/>
    <property type="molecule type" value="Genomic_DNA"/>
</dbReference>
<dbReference type="FunFam" id="3.10.20.90:FF:000046">
    <property type="entry name" value="Homocysteine-responsive endoplasmic reticulum-resident ubiquitin-like domain member 2 protein"/>
    <property type="match status" value="1"/>
</dbReference>
<evidence type="ECO:0000256" key="1">
    <source>
        <dbReference type="ARBA" id="ARBA00004370"/>
    </source>
</evidence>
<dbReference type="PANTHER" id="PTHR12943">
    <property type="entry name" value="HOMOCYSTEINE-RESPONSIVE ENDOPLASMIC RETICULUM-RESIDENT UNIQUITIN-LIKE DOMAIN HERPUD PROTEIN FAMILY MEMBER"/>
    <property type="match status" value="1"/>
</dbReference>
<dbReference type="PROSITE" id="PS50053">
    <property type="entry name" value="UBIQUITIN_2"/>
    <property type="match status" value="1"/>
</dbReference>
<comment type="subcellular location">
    <subcellularLocation>
        <location evidence="1">Membrane</location>
    </subcellularLocation>
</comment>
<dbReference type="GO" id="GO:0044325">
    <property type="term" value="F:transmembrane transporter binding"/>
    <property type="evidence" value="ECO:0007669"/>
    <property type="project" value="TreeGrafter"/>
</dbReference>
<dbReference type="InterPro" id="IPR000626">
    <property type="entry name" value="Ubiquitin-like_dom"/>
</dbReference>
<feature type="region of interest" description="Disordered" evidence="6">
    <location>
        <begin position="110"/>
        <end position="179"/>
    </location>
</feature>
<dbReference type="OrthoDB" id="21589at2759"/>
<dbReference type="Pfam" id="PF00240">
    <property type="entry name" value="ubiquitin"/>
    <property type="match status" value="1"/>
</dbReference>
<dbReference type="CDD" id="cd01790">
    <property type="entry name" value="Ubl_HERP"/>
    <property type="match status" value="1"/>
</dbReference>
<comment type="caution">
    <text evidence="8">The sequence shown here is derived from an EMBL/GenBank/DDBJ whole genome shotgun (WGS) entry which is preliminary data.</text>
</comment>
<evidence type="ECO:0000256" key="4">
    <source>
        <dbReference type="ARBA" id="ARBA00023136"/>
    </source>
</evidence>
<feature type="domain" description="Ubiquitin-like" evidence="7">
    <location>
        <begin position="16"/>
        <end position="78"/>
    </location>
</feature>
<evidence type="ECO:0000256" key="6">
    <source>
        <dbReference type="SAM" id="MobiDB-lite"/>
    </source>
</evidence>
<dbReference type="GO" id="GO:0006511">
    <property type="term" value="P:ubiquitin-dependent protein catabolic process"/>
    <property type="evidence" value="ECO:0007669"/>
    <property type="project" value="TreeGrafter"/>
</dbReference>
<proteinExistence type="predicted"/>
<dbReference type="Proteomes" id="UP001148018">
    <property type="component" value="Unassembled WGS sequence"/>
</dbReference>
<evidence type="ECO:0000313" key="9">
    <source>
        <dbReference type="Proteomes" id="UP001148018"/>
    </source>
</evidence>
<keyword evidence="5" id="KW-0834">Unfolded protein response</keyword>
<dbReference type="GO" id="GO:0032469">
    <property type="term" value="P:endoplasmic reticulum calcium ion homeostasis"/>
    <property type="evidence" value="ECO:0007669"/>
    <property type="project" value="TreeGrafter"/>
</dbReference>
<name>A0A9Q0E305_9TELE</name>
<dbReference type="SUPFAM" id="SSF54236">
    <property type="entry name" value="Ubiquitin-like"/>
    <property type="match status" value="1"/>
</dbReference>
<dbReference type="GO" id="GO:0005789">
    <property type="term" value="C:endoplasmic reticulum membrane"/>
    <property type="evidence" value="ECO:0007669"/>
    <property type="project" value="TreeGrafter"/>
</dbReference>
<organism evidence="8 9">
    <name type="scientific">Muraenolepis orangiensis</name>
    <name type="common">Patagonian moray cod</name>
    <dbReference type="NCBI Taxonomy" id="630683"/>
    <lineage>
        <taxon>Eukaryota</taxon>
        <taxon>Metazoa</taxon>
        <taxon>Chordata</taxon>
        <taxon>Craniata</taxon>
        <taxon>Vertebrata</taxon>
        <taxon>Euteleostomi</taxon>
        <taxon>Actinopterygii</taxon>
        <taxon>Neopterygii</taxon>
        <taxon>Teleostei</taxon>
        <taxon>Neoteleostei</taxon>
        <taxon>Acanthomorphata</taxon>
        <taxon>Zeiogadaria</taxon>
        <taxon>Gadariae</taxon>
        <taxon>Gadiformes</taxon>
        <taxon>Muraenolepidoidei</taxon>
        <taxon>Muraenolepididae</taxon>
        <taxon>Muraenolepis</taxon>
    </lineage>
</organism>
<evidence type="ECO:0000256" key="3">
    <source>
        <dbReference type="ARBA" id="ARBA00022989"/>
    </source>
</evidence>
<dbReference type="PANTHER" id="PTHR12943:SF7">
    <property type="entry name" value="HOMOCYSTEINE-RESPONSIVE ENDOPLASMIC RETICULUM-RESIDENT UBIQUITIN-LIKE DOMAIN MEMBER 1 PROTEIN"/>
    <property type="match status" value="1"/>
</dbReference>
<dbReference type="Gene3D" id="3.10.20.90">
    <property type="entry name" value="Phosphatidylinositol 3-kinase Catalytic Subunit, Chain A, domain 1"/>
    <property type="match status" value="1"/>
</dbReference>
<evidence type="ECO:0000256" key="5">
    <source>
        <dbReference type="ARBA" id="ARBA00023230"/>
    </source>
</evidence>
<reference evidence="8" key="1">
    <citation type="submission" date="2022-07" db="EMBL/GenBank/DDBJ databases">
        <title>Chromosome-level genome of Muraenolepis orangiensis.</title>
        <authorList>
            <person name="Kim J."/>
        </authorList>
    </citation>
    <scope>NUCLEOTIDE SEQUENCE</scope>
    <source>
        <strain evidence="8">KU_S4_2022</strain>
        <tissue evidence="8">Muscle</tissue>
    </source>
</reference>
<dbReference type="InterPro" id="IPR039751">
    <property type="entry name" value="HERPUD1/2"/>
</dbReference>
<dbReference type="InterPro" id="IPR029071">
    <property type="entry name" value="Ubiquitin-like_domsf"/>
</dbReference>
<sequence length="216" mass="23878">MDREGTQQQRRSSAIISLLIKTPSQTYGDQLIDEVDLRWTVEELKRHLATVYPDNPSVSDQRLIYAGKLLPNHLHLKDILKQMDSTPTLHLVCSVRSRSDNPLGARPKVREAQQLHPQPMTESTVSGPGPAPASPFPGASSSSRTQAASVPPELRQRLQASAAPGSAPVHGAAPATATRMHHTADMAQPSFPTYSLYSPQQLLWLQHVYARQYYMQ</sequence>
<accession>A0A9Q0E305</accession>
<gene>
    <name evidence="8" type="ORF">NHX12_003537</name>
</gene>
<keyword evidence="3" id="KW-1133">Transmembrane helix</keyword>
<dbReference type="AlphaFoldDB" id="A0A9Q0E305"/>
<keyword evidence="4" id="KW-0472">Membrane</keyword>
<keyword evidence="9" id="KW-1185">Reference proteome</keyword>
<protein>
    <recommendedName>
        <fullName evidence="7">Ubiquitin-like domain-containing protein</fullName>
    </recommendedName>
</protein>